<dbReference type="EMBL" id="CAJVRL010000081">
    <property type="protein sequence ID" value="CAG8958053.1"/>
    <property type="molecule type" value="Genomic_DNA"/>
</dbReference>
<keyword evidence="3" id="KW-1185">Reference proteome</keyword>
<name>A0A9N9L4L3_9HELO</name>
<evidence type="ECO:0000256" key="1">
    <source>
        <dbReference type="SAM" id="SignalP"/>
    </source>
</evidence>
<reference evidence="2" key="1">
    <citation type="submission" date="2021-07" db="EMBL/GenBank/DDBJ databases">
        <authorList>
            <person name="Durling M."/>
        </authorList>
    </citation>
    <scope>NUCLEOTIDE SEQUENCE</scope>
</reference>
<comment type="caution">
    <text evidence="2">The sequence shown here is derived from an EMBL/GenBank/DDBJ whole genome shotgun (WGS) entry which is preliminary data.</text>
</comment>
<dbReference type="AlphaFoldDB" id="A0A9N9L4L3"/>
<sequence>MRWKSSRSLILLAVLPTAFSRALLNSEIEIAHENHAQPLPTRIRSTSRSVDKIEGRSITRRGQCACKGLELVNEDEYNDCMTHMYTSWDDCSRNLANDVPSEYEWKYCEDEDEDTCQIEALAGLPPSIPMQHQELAVPRDPEWMKARGKKGLDLVANPVRGEDFLDKMKNNYVISMLNGAKWTGWGGIGSNVHGLYFFDEYEFDRRSGWTVEMNIGKATKDGKDYVAIVAHERFAAPDANRYKINPEDGWAVRDEATQEPVALPPDKVKAKAVPIAQLVYQAALITGLLDGKPEKFFLVSDTVTNQETRRDLFSVEAAMQQDWEVDYSFVRPNAPGIEGEMCNLISGNDNNYSWLNTVGRNPQTFGDYKVDRIMTRTRPYSMVIELVKK</sequence>
<gene>
    <name evidence="2" type="ORF">HYFRA_00000397</name>
</gene>
<keyword evidence="1" id="KW-0732">Signal</keyword>
<evidence type="ECO:0000313" key="3">
    <source>
        <dbReference type="Proteomes" id="UP000696280"/>
    </source>
</evidence>
<accession>A0A9N9L4L3</accession>
<organism evidence="2 3">
    <name type="scientific">Hymenoscyphus fraxineus</name>
    <dbReference type="NCBI Taxonomy" id="746836"/>
    <lineage>
        <taxon>Eukaryota</taxon>
        <taxon>Fungi</taxon>
        <taxon>Dikarya</taxon>
        <taxon>Ascomycota</taxon>
        <taxon>Pezizomycotina</taxon>
        <taxon>Leotiomycetes</taxon>
        <taxon>Helotiales</taxon>
        <taxon>Helotiaceae</taxon>
        <taxon>Hymenoscyphus</taxon>
    </lineage>
</organism>
<feature type="chain" id="PRO_5040212724" evidence="1">
    <location>
        <begin position="23"/>
        <end position="389"/>
    </location>
</feature>
<dbReference type="OrthoDB" id="10286541at2759"/>
<dbReference type="Proteomes" id="UP000696280">
    <property type="component" value="Unassembled WGS sequence"/>
</dbReference>
<protein>
    <submittedName>
        <fullName evidence="2">Uncharacterized protein</fullName>
    </submittedName>
</protein>
<proteinExistence type="predicted"/>
<evidence type="ECO:0000313" key="2">
    <source>
        <dbReference type="EMBL" id="CAG8958053.1"/>
    </source>
</evidence>
<feature type="signal peptide" evidence="1">
    <location>
        <begin position="1"/>
        <end position="22"/>
    </location>
</feature>